<evidence type="ECO:0000256" key="1">
    <source>
        <dbReference type="SAM" id="SignalP"/>
    </source>
</evidence>
<dbReference type="Gene3D" id="1.10.40.110">
    <property type="match status" value="1"/>
</dbReference>
<dbReference type="PATRIC" id="fig|33050.5.peg.3687"/>
<proteinExistence type="predicted"/>
<reference evidence="3 4" key="1">
    <citation type="journal article" date="2015" name="Genome Announc.">
        <title>Complete Genome Sequence of Polypropylene Glycol- and Polyethylene Glycol-Degrading Sphingopyxis macrogoltabida Strain EY-1.</title>
        <authorList>
            <person name="Ohtsubo Y."/>
            <person name="Nagata Y."/>
            <person name="Numata M."/>
            <person name="Tsuchikane K."/>
            <person name="Hosoyama A."/>
            <person name="Yamazoe A."/>
            <person name="Tsuda M."/>
            <person name="Fujita N."/>
            <person name="Kawai F."/>
        </authorList>
    </citation>
    <scope>NUCLEOTIDE SEQUENCE [LARGE SCALE GENOMIC DNA]</scope>
    <source>
        <strain evidence="3 4">EY-1</strain>
    </source>
</reference>
<keyword evidence="1" id="KW-0732">Signal</keyword>
<sequence>MPAYRSILFGRRAAIGALAAGALTLIGAAAPAKPAAPRWSANVATTDIGSFSIGNPKAKVRLIEYFSYTCSHCADFARLGSVPLKTLYVDKGLVVFEYRNLVRDPVDMTAALLARCGGGKAFAGNHQAIFAAQKVWLAKVQKASEAEMKSWYQGDLGARAKKIAAFTGLDALMRARGYTAAQLDRCMNDGVAQAELEGMTNIAFNGDRVRGTPTFFINGREAGTTTWPALKTPLDAALKGS</sequence>
<keyword evidence="3" id="KW-0413">Isomerase</keyword>
<evidence type="ECO:0000259" key="2">
    <source>
        <dbReference type="Pfam" id="PF13462"/>
    </source>
</evidence>
<dbReference type="InterPro" id="IPR036249">
    <property type="entry name" value="Thioredoxin-like_sf"/>
</dbReference>
<dbReference type="InterPro" id="IPR012336">
    <property type="entry name" value="Thioredoxin-like_fold"/>
</dbReference>
<dbReference type="OrthoDB" id="8478320at2"/>
<protein>
    <submittedName>
        <fullName evidence="3">Protein-disulfide isomerase</fullName>
    </submittedName>
</protein>
<dbReference type="GO" id="GO:0016853">
    <property type="term" value="F:isomerase activity"/>
    <property type="evidence" value="ECO:0007669"/>
    <property type="project" value="UniProtKB-KW"/>
</dbReference>
<dbReference type="KEGG" id="smag:AN936_17775"/>
<name>A0A0N9V2N4_SPHMC</name>
<feature type="chain" id="PRO_5006039242" evidence="1">
    <location>
        <begin position="20"/>
        <end position="241"/>
    </location>
</feature>
<evidence type="ECO:0000313" key="3">
    <source>
        <dbReference type="EMBL" id="ALH82137.1"/>
    </source>
</evidence>
<dbReference type="SUPFAM" id="SSF52833">
    <property type="entry name" value="Thioredoxin-like"/>
    <property type="match status" value="1"/>
</dbReference>
<gene>
    <name evidence="3" type="ORF">AN936_17775</name>
</gene>
<evidence type="ECO:0000313" key="4">
    <source>
        <dbReference type="Proteomes" id="UP000058074"/>
    </source>
</evidence>
<organism evidence="3 4">
    <name type="scientific">Sphingopyxis macrogoltabida</name>
    <name type="common">Sphingomonas macrogoltabidus</name>
    <dbReference type="NCBI Taxonomy" id="33050"/>
    <lineage>
        <taxon>Bacteria</taxon>
        <taxon>Pseudomonadati</taxon>
        <taxon>Pseudomonadota</taxon>
        <taxon>Alphaproteobacteria</taxon>
        <taxon>Sphingomonadales</taxon>
        <taxon>Sphingomonadaceae</taxon>
        <taxon>Sphingopyxis</taxon>
    </lineage>
</organism>
<accession>A0A0N9V2N4</accession>
<dbReference type="Gene3D" id="3.40.30.10">
    <property type="entry name" value="Glutaredoxin"/>
    <property type="match status" value="1"/>
</dbReference>
<feature type="signal peptide" evidence="1">
    <location>
        <begin position="1"/>
        <end position="19"/>
    </location>
</feature>
<feature type="domain" description="Thioredoxin-like fold" evidence="2">
    <location>
        <begin position="49"/>
        <end position="235"/>
    </location>
</feature>
<dbReference type="AlphaFoldDB" id="A0A0N9V2N4"/>
<dbReference type="Pfam" id="PF13462">
    <property type="entry name" value="Thioredoxin_4"/>
    <property type="match status" value="1"/>
</dbReference>
<dbReference type="RefSeq" id="WP_054589231.1">
    <property type="nucleotide sequence ID" value="NZ_CP012700.1"/>
</dbReference>
<dbReference type="EMBL" id="CP012700">
    <property type="protein sequence ID" value="ALH82137.1"/>
    <property type="molecule type" value="Genomic_DNA"/>
</dbReference>
<dbReference type="Proteomes" id="UP000058074">
    <property type="component" value="Chromosome"/>
</dbReference>